<reference evidence="9" key="1">
    <citation type="submission" date="2025-08" db="UniProtKB">
        <authorList>
            <consortium name="RefSeq"/>
        </authorList>
    </citation>
    <scope>IDENTIFICATION</scope>
    <source>
        <tissue evidence="9">Adult</tissue>
    </source>
</reference>
<evidence type="ECO:0000256" key="3">
    <source>
        <dbReference type="ARBA" id="ARBA00023043"/>
    </source>
</evidence>
<dbReference type="GO" id="GO:0007399">
    <property type="term" value="P:nervous system development"/>
    <property type="evidence" value="ECO:0007669"/>
    <property type="project" value="UniProtKB-ARBA"/>
</dbReference>
<dbReference type="Proteomes" id="UP001652620">
    <property type="component" value="Chromosome 4"/>
</dbReference>
<dbReference type="OrthoDB" id="7446186at2759"/>
<dbReference type="PROSITE" id="PS50297">
    <property type="entry name" value="ANK_REP_REGION"/>
    <property type="match status" value="1"/>
</dbReference>
<accession>A0A6I9V6M2</accession>
<dbReference type="InterPro" id="IPR056237">
    <property type="entry name" value="ANKLE2_3rd"/>
</dbReference>
<feature type="region of interest" description="Disordered" evidence="6">
    <location>
        <begin position="863"/>
        <end position="907"/>
    </location>
</feature>
<name>A0A6I9V6M2_BACDO</name>
<sequence length="1141" mass="129283">MPFYGLYIPGKEADIPHVYCNKSEALDVLKLHKEARLREFNNENDANKFANTGHEVVAPPRHADGKSSIAMEKAAFRGPTKQELIEFRKIIESGDYERVKTMIWDNPRYLVSAGDTPTTLKEGYRYNAMHICAISGKPRIAELILKTVSDTKFVDLLTGKKNDEKMCKELCVNLLDYYLNIPEKGRSETPLHFAAKTGAFEMVELLTTFPECKMTPNSEGLYPKDIICSRVPNATPELRKKIEVLLEERFYVPVLRSVDNAVPPKIGQPFSASNPPNLNCDPLSPEVKIEALAGPMNKDQANQFCRRWKTPPRLGSNAGLSPVTYNLFISPVKTRCVNGTPSKTSLANISNGSPTLSTPLAKANRRALFNSTPRRASCDVVNENGVANDTSSIADKQNGNHKNHEESVDAKNTTSNSTATTTIEQEKNNNSREQLTSQSTDINILKNLTSQNTPVLQMKRELFFTYRDPNPSTPVERKAPEINQPANTSMLDELDISAIGENNENQPLDQPQQQQQAIKLKGSMLKTALCRKMPLMKDNFNTYRDNSTASTPDSDCCNDSMRSLLLNEPEHYDSPGFKERHIKITDTEKGLELIGRELAKEQNVEWREYWDFLNSFINIASEDGLNKLENYFGQRLKDEEMTKKTAQAMAKSAVILDSVCNALDKLHFPENGSLHDLRNGFNNDRTRYANMTGSGEVATTAPQSTTPYTCVEKSVQVFAKRMTKTIIHNMDNMVSINDTLLSELKRLKSLICSFKEDTRFLNVNFSKVHSRIGNLISIYLANSQEVTPAMKVKLQGIIKHMLAPGERREHIECVCLRILNMLESPTAQILPEQLKTEEMCSHEWEKERECECQWETNLSRKTSRRNRMEARYRSHQQARQHHQQQQDTQKSQQTNADNGIEWRDPLPCTDAETVSLNANNAKEQWRDPVDYNEGGERWRDVNIRDESPDNDVFWSDFGDTDSDNEEEVWATPPESPSHWSLLDEPVVEAFNMFIYGNEPTKRDVDVLNAIMHIDIDTTKYANIHSWKTAMLRFPKEEMDAFPSLSIVKKSHSFTSTRTPTRKEFPLTPFAQRQSISKSVTSTPLTAKLTGRSAFPTQPQQHTTTATTIINQQRALPTTAKRFFARQTLANLLAPFHANNTH</sequence>
<dbReference type="InParanoid" id="A0A6I9V6M2"/>
<evidence type="ECO:0000256" key="5">
    <source>
        <dbReference type="PROSITE-ProRule" id="PRU00023"/>
    </source>
</evidence>
<keyword evidence="4" id="KW-0131">Cell cycle</keyword>
<dbReference type="PROSITE" id="PS50088">
    <property type="entry name" value="ANK_REPEAT"/>
    <property type="match status" value="1"/>
</dbReference>
<keyword evidence="3 5" id="KW-0040">ANK repeat</keyword>
<dbReference type="GeneID" id="105222645"/>
<feature type="repeat" description="ANK" evidence="5">
    <location>
        <begin position="186"/>
        <end position="206"/>
    </location>
</feature>
<dbReference type="InterPro" id="IPR002110">
    <property type="entry name" value="Ankyrin_rpt"/>
</dbReference>
<dbReference type="AlphaFoldDB" id="A0A6I9V6M2"/>
<dbReference type="GO" id="GO:0051301">
    <property type="term" value="P:cell division"/>
    <property type="evidence" value="ECO:0007669"/>
    <property type="project" value="UniProtKB-KW"/>
</dbReference>
<keyword evidence="2" id="KW-0132">Cell division</keyword>
<feature type="compositionally biased region" description="Low complexity" evidence="6">
    <location>
        <begin position="412"/>
        <end position="422"/>
    </location>
</feature>
<evidence type="ECO:0000259" key="7">
    <source>
        <dbReference type="Pfam" id="PF24567"/>
    </source>
</evidence>
<feature type="region of interest" description="Disordered" evidence="6">
    <location>
        <begin position="389"/>
        <end position="437"/>
    </location>
</feature>
<evidence type="ECO:0000313" key="8">
    <source>
        <dbReference type="Proteomes" id="UP001652620"/>
    </source>
</evidence>
<dbReference type="SUPFAM" id="SSF48403">
    <property type="entry name" value="Ankyrin repeat"/>
    <property type="match status" value="1"/>
</dbReference>
<dbReference type="Pfam" id="PF24567">
    <property type="entry name" value="ANKLE2_3rd"/>
    <property type="match status" value="2"/>
</dbReference>
<protein>
    <submittedName>
        <fullName evidence="9">Ankyrin repeat and LEM domain-containing protein 2 homolog isoform X1</fullName>
    </submittedName>
</protein>
<evidence type="ECO:0000313" key="9">
    <source>
        <dbReference type="RefSeq" id="XP_011198340.2"/>
    </source>
</evidence>
<dbReference type="SMART" id="SM00248">
    <property type="entry name" value="ANK"/>
    <property type="match status" value="2"/>
</dbReference>
<evidence type="ECO:0000256" key="4">
    <source>
        <dbReference type="ARBA" id="ARBA00023306"/>
    </source>
</evidence>
<dbReference type="RefSeq" id="XP_011198340.2">
    <property type="nucleotide sequence ID" value="XM_011200038.4"/>
</dbReference>
<evidence type="ECO:0000256" key="1">
    <source>
        <dbReference type="ARBA" id="ARBA00007597"/>
    </source>
</evidence>
<dbReference type="GO" id="GO:0051721">
    <property type="term" value="F:protein phosphatase 2A binding"/>
    <property type="evidence" value="ECO:0007669"/>
    <property type="project" value="TreeGrafter"/>
</dbReference>
<dbReference type="PANTHER" id="PTHR12349:SF4">
    <property type="entry name" value="ANKYRIN REPEAT AND LEM DOMAIN-CONTAINING PROTEIN 2"/>
    <property type="match status" value="1"/>
</dbReference>
<evidence type="ECO:0000256" key="6">
    <source>
        <dbReference type="SAM" id="MobiDB-lite"/>
    </source>
</evidence>
<gene>
    <name evidence="9" type="primary">LOC105222645</name>
</gene>
<dbReference type="InterPro" id="IPR036770">
    <property type="entry name" value="Ankyrin_rpt-contain_sf"/>
</dbReference>
<proteinExistence type="inferred from homology"/>
<organism evidence="8 9">
    <name type="scientific">Bactrocera dorsalis</name>
    <name type="common">Oriental fruit fly</name>
    <name type="synonym">Dacus dorsalis</name>
    <dbReference type="NCBI Taxonomy" id="27457"/>
    <lineage>
        <taxon>Eukaryota</taxon>
        <taxon>Metazoa</taxon>
        <taxon>Ecdysozoa</taxon>
        <taxon>Arthropoda</taxon>
        <taxon>Hexapoda</taxon>
        <taxon>Insecta</taxon>
        <taxon>Pterygota</taxon>
        <taxon>Neoptera</taxon>
        <taxon>Endopterygota</taxon>
        <taxon>Diptera</taxon>
        <taxon>Brachycera</taxon>
        <taxon>Muscomorpha</taxon>
        <taxon>Tephritoidea</taxon>
        <taxon>Tephritidae</taxon>
        <taxon>Bactrocera</taxon>
        <taxon>Bactrocera</taxon>
    </lineage>
</organism>
<dbReference type="Gene3D" id="1.25.40.20">
    <property type="entry name" value="Ankyrin repeat-containing domain"/>
    <property type="match status" value="1"/>
</dbReference>
<dbReference type="KEGG" id="bdr:105222645"/>
<dbReference type="GO" id="GO:0005783">
    <property type="term" value="C:endoplasmic reticulum"/>
    <property type="evidence" value="ECO:0007669"/>
    <property type="project" value="UniProtKB-SubCell"/>
</dbReference>
<dbReference type="PANTHER" id="PTHR12349">
    <property type="entry name" value="ANKYRIN REPEAT AND LEM DOMAIN-CONTAINING PROTEIN 2"/>
    <property type="match status" value="1"/>
</dbReference>
<feature type="domain" description="ANKLE2 third alpha/beta" evidence="7">
    <location>
        <begin position="579"/>
        <end position="609"/>
    </location>
</feature>
<evidence type="ECO:0000256" key="2">
    <source>
        <dbReference type="ARBA" id="ARBA00022618"/>
    </source>
</evidence>
<dbReference type="GO" id="GO:0031468">
    <property type="term" value="P:nuclear membrane reassembly"/>
    <property type="evidence" value="ECO:0007669"/>
    <property type="project" value="UniProtKB-ARBA"/>
</dbReference>
<dbReference type="FunCoup" id="A0A6I9V6M2">
    <property type="interactions" value="2783"/>
</dbReference>
<feature type="compositionally biased region" description="Low complexity" evidence="6">
    <location>
        <begin position="883"/>
        <end position="893"/>
    </location>
</feature>
<keyword evidence="8" id="KW-1185">Reference proteome</keyword>
<feature type="compositionally biased region" description="Basic residues" evidence="6">
    <location>
        <begin position="873"/>
        <end position="882"/>
    </location>
</feature>
<comment type="similarity">
    <text evidence="1">Belongs to the ANKLE2 family.</text>
</comment>
<feature type="domain" description="ANKLE2 third alpha/beta" evidence="7">
    <location>
        <begin position="250"/>
        <end position="313"/>
    </location>
</feature>